<dbReference type="AlphaFoldDB" id="A0A140GS06"/>
<accession>A0A140GS06</accession>
<dbReference type="PATRIC" id="fig|1502.177.peg.3609"/>
<name>A0A140GS06_CLOPF</name>
<organism evidence="1 2">
    <name type="scientific">Clostridium perfringens</name>
    <dbReference type="NCBI Taxonomy" id="1502"/>
    <lineage>
        <taxon>Bacteria</taxon>
        <taxon>Bacillati</taxon>
        <taxon>Bacillota</taxon>
        <taxon>Clostridia</taxon>
        <taxon>Eubacteriales</taxon>
        <taxon>Clostridiaceae</taxon>
        <taxon>Clostridium</taxon>
    </lineage>
</organism>
<proteinExistence type="predicted"/>
<protein>
    <submittedName>
        <fullName evidence="1">Uncharacterized protein</fullName>
    </submittedName>
</protein>
<evidence type="ECO:0000313" key="1">
    <source>
        <dbReference type="EMBL" id="AMN31315.1"/>
    </source>
</evidence>
<geneLocation type="plasmid" evidence="1 2">
    <name>pJFP838A</name>
</geneLocation>
<reference evidence="1 2" key="1">
    <citation type="journal article" date="2016" name="PLoS ONE">
        <title>Plasmid Characterization and Chromosome Analysis of Two netF+ Clostridium perfringens Isolates Associated with Foal and Canine Necrotizing Enteritis.</title>
        <authorList>
            <person name="Mehdizadeh Gohari I."/>
            <person name="Kropinski A.M."/>
            <person name="Weese S.J."/>
            <person name="Parreira V.R."/>
            <person name="Whitehead A.E."/>
            <person name="Boerlin P."/>
            <person name="Prescott J.F."/>
        </authorList>
    </citation>
    <scope>NUCLEOTIDE SEQUENCE [LARGE SCALE GENOMIC DNA]</scope>
    <source>
        <strain evidence="1 2">JP838</strain>
        <plasmid evidence="2">Plasmid pJFP838A</plasmid>
    </source>
</reference>
<sequence>MKCSVCNNDCNKNVFLVKYHDESLKLKHSICCSLKCIKEINKNDSYVNVENKREEF</sequence>
<dbReference type="EMBL" id="CP013615">
    <property type="protein sequence ID" value="AMN31315.1"/>
    <property type="molecule type" value="Genomic_DNA"/>
</dbReference>
<dbReference type="Proteomes" id="UP000070260">
    <property type="component" value="Plasmid pJFP838A"/>
</dbReference>
<evidence type="ECO:0000313" key="2">
    <source>
        <dbReference type="Proteomes" id="UP000070260"/>
    </source>
</evidence>
<dbReference type="RefSeq" id="WP_162485282.1">
    <property type="nucleotide sequence ID" value="NZ_CATNZX010000030.1"/>
</dbReference>
<gene>
    <name evidence="1" type="ORF">JFP838_pA0399</name>
</gene>
<keyword evidence="1" id="KW-0614">Plasmid</keyword>